<evidence type="ECO:0000313" key="4">
    <source>
        <dbReference type="EMBL" id="MBO0939796.1"/>
    </source>
</evidence>
<accession>A0A939GK40</accession>
<feature type="transmembrane region" description="Helical" evidence="1">
    <location>
        <begin position="115"/>
        <end position="134"/>
    </location>
</feature>
<dbReference type="AlphaFoldDB" id="A0A939GK40"/>
<evidence type="ECO:0000313" key="5">
    <source>
        <dbReference type="Proteomes" id="UP000664034"/>
    </source>
</evidence>
<evidence type="ECO:0000256" key="1">
    <source>
        <dbReference type="SAM" id="Phobius"/>
    </source>
</evidence>
<dbReference type="Gene3D" id="3.55.50.30">
    <property type="match status" value="1"/>
</dbReference>
<reference evidence="4" key="1">
    <citation type="submission" date="2021-03" db="EMBL/GenBank/DDBJ databases">
        <title>Fibrella sp. HMF5335 genome sequencing and assembly.</title>
        <authorList>
            <person name="Kang H."/>
            <person name="Kim H."/>
            <person name="Bae S."/>
            <person name="Joh K."/>
        </authorList>
    </citation>
    <scope>NUCLEOTIDE SEQUENCE</scope>
    <source>
        <strain evidence="4">HMF5335</strain>
    </source>
</reference>
<organism evidence="4 5">
    <name type="scientific">Fibrella rubiginis</name>
    <dbReference type="NCBI Taxonomy" id="2817060"/>
    <lineage>
        <taxon>Bacteria</taxon>
        <taxon>Pseudomonadati</taxon>
        <taxon>Bacteroidota</taxon>
        <taxon>Cytophagia</taxon>
        <taxon>Cytophagales</taxon>
        <taxon>Spirosomataceae</taxon>
        <taxon>Fibrella</taxon>
    </lineage>
</organism>
<gene>
    <name evidence="4" type="ORF">J2I47_24840</name>
</gene>
<dbReference type="Pfam" id="PF04773">
    <property type="entry name" value="FecR"/>
    <property type="match status" value="1"/>
</dbReference>
<evidence type="ECO:0000259" key="2">
    <source>
        <dbReference type="Pfam" id="PF04773"/>
    </source>
</evidence>
<protein>
    <submittedName>
        <fullName evidence="4">FecR domain-containing protein</fullName>
    </submittedName>
</protein>
<keyword evidence="5" id="KW-1185">Reference proteome</keyword>
<proteinExistence type="predicted"/>
<dbReference type="GO" id="GO:0016989">
    <property type="term" value="F:sigma factor antagonist activity"/>
    <property type="evidence" value="ECO:0007669"/>
    <property type="project" value="TreeGrafter"/>
</dbReference>
<dbReference type="EMBL" id="JAFMYV010000017">
    <property type="protein sequence ID" value="MBO0939796.1"/>
    <property type="molecule type" value="Genomic_DNA"/>
</dbReference>
<keyword evidence="1" id="KW-0472">Membrane</keyword>
<dbReference type="Proteomes" id="UP000664034">
    <property type="component" value="Unassembled WGS sequence"/>
</dbReference>
<keyword evidence="1" id="KW-1133">Transmembrane helix</keyword>
<name>A0A939GK40_9BACT</name>
<dbReference type="InterPro" id="IPR006860">
    <property type="entry name" value="FecR"/>
</dbReference>
<dbReference type="PANTHER" id="PTHR30273">
    <property type="entry name" value="PERIPLASMIC SIGNAL SENSOR AND SIGMA FACTOR ACTIVATOR FECR-RELATED"/>
    <property type="match status" value="1"/>
</dbReference>
<evidence type="ECO:0000259" key="3">
    <source>
        <dbReference type="Pfam" id="PF16344"/>
    </source>
</evidence>
<dbReference type="PIRSF" id="PIRSF018266">
    <property type="entry name" value="FecR"/>
    <property type="match status" value="1"/>
</dbReference>
<sequence length="357" mass="39889">MNHSTYSAVDFALDEHFRRWVIDPTHETEAYWQSFLAKHPEQQVIMAEARALIGRIHVNVEAASPDTLQRMWSIIQQHAEQPGIDASAQLAGPQRIHTDDNVVPLTGSRSWWRSGGLRVAAILAGLLVLGGLLWQSMQTEKPVAYHTAFGKTQTVALPDGSVVTLNGNSTLTLSPNWNKDQMRLVTLDGEAFFTVAKHRDQTGQPVKFRVKTPDLTVEVLGTQFNVSRRHDQTEVVLQEGRVQVTEAQTNASPTLMQPGERLTYSGLNGKLTKTTVDTRLYTSWQTNMLIFRDKPVTEIAQLLADNYGIAIEFKNKDMATARFSGSVPADSVVVFFAKIEKLYGVSVRQEGQRYIIE</sequence>
<dbReference type="PANTHER" id="PTHR30273:SF2">
    <property type="entry name" value="PROTEIN FECR"/>
    <property type="match status" value="1"/>
</dbReference>
<dbReference type="InterPro" id="IPR012373">
    <property type="entry name" value="Ferrdict_sens_TM"/>
</dbReference>
<keyword evidence="1" id="KW-0812">Transmembrane</keyword>
<feature type="domain" description="FecR protein" evidence="2">
    <location>
        <begin position="145"/>
        <end position="243"/>
    </location>
</feature>
<comment type="caution">
    <text evidence="4">The sequence shown here is derived from an EMBL/GenBank/DDBJ whole genome shotgun (WGS) entry which is preliminary data.</text>
</comment>
<dbReference type="InterPro" id="IPR032508">
    <property type="entry name" value="FecR_C"/>
</dbReference>
<dbReference type="RefSeq" id="WP_207367324.1">
    <property type="nucleotide sequence ID" value="NZ_JAFMYV010000017.1"/>
</dbReference>
<feature type="domain" description="Protein FecR C-terminal" evidence="3">
    <location>
        <begin position="289"/>
        <end position="356"/>
    </location>
</feature>
<dbReference type="Pfam" id="PF16344">
    <property type="entry name" value="FecR_C"/>
    <property type="match status" value="1"/>
</dbReference>
<dbReference type="Gene3D" id="2.60.120.1440">
    <property type="match status" value="1"/>
</dbReference>